<protein>
    <recommendedName>
        <fullName evidence="1">Sulfotransferase domain-containing protein</fullName>
    </recommendedName>
</protein>
<dbReference type="EMBL" id="BONY01000086">
    <property type="protein sequence ID" value="GIH10188.1"/>
    <property type="molecule type" value="Genomic_DNA"/>
</dbReference>
<evidence type="ECO:0000313" key="2">
    <source>
        <dbReference type="EMBL" id="GIH10188.1"/>
    </source>
</evidence>
<dbReference type="RefSeq" id="WP_203913898.1">
    <property type="nucleotide sequence ID" value="NZ_BONY01000086.1"/>
</dbReference>
<dbReference type="AlphaFoldDB" id="A0A8J3QFT6"/>
<organism evidence="2 3">
    <name type="scientific">Rhizocola hellebori</name>
    <dbReference type="NCBI Taxonomy" id="1392758"/>
    <lineage>
        <taxon>Bacteria</taxon>
        <taxon>Bacillati</taxon>
        <taxon>Actinomycetota</taxon>
        <taxon>Actinomycetes</taxon>
        <taxon>Micromonosporales</taxon>
        <taxon>Micromonosporaceae</taxon>
        <taxon>Rhizocola</taxon>
    </lineage>
</organism>
<evidence type="ECO:0000313" key="3">
    <source>
        <dbReference type="Proteomes" id="UP000612899"/>
    </source>
</evidence>
<evidence type="ECO:0000259" key="1">
    <source>
        <dbReference type="Pfam" id="PF00685"/>
    </source>
</evidence>
<gene>
    <name evidence="2" type="ORF">Rhe02_82550</name>
</gene>
<dbReference type="InterPro" id="IPR000863">
    <property type="entry name" value="Sulfotransferase_dom"/>
</dbReference>
<dbReference type="Pfam" id="PF00685">
    <property type="entry name" value="Sulfotransfer_1"/>
    <property type="match status" value="2"/>
</dbReference>
<name>A0A8J3QFT6_9ACTN</name>
<sequence>MLLVYTGRHKAASSWSRYILAEAASALGMRTLTVISPLQWAEHGSLGALIQDKKPDLVSLTNARQEDYDTLPPRRTVNVIRDPRDIVVSGYFSHRNSHVTQALGITWEELIPHRQRLQELDLDEGMLEEIEFSGFFLDHMVTWNYSQPEVLELKMEDLVGDKVRLWTQIFDHYGLLIAPNRVREWVLSAAVKWNLATNKERPMPLRPTTKRALPRIPIKRLPRGYVPRTLEFFTFAKMSNSTRKPGEVDEMSHYRKGIPGDWRNYFTERHAKAFRQRYGDLVERLGYPPE</sequence>
<accession>A0A8J3QFT6</accession>
<comment type="caution">
    <text evidence="2">The sequence shown here is derived from an EMBL/GenBank/DDBJ whole genome shotgun (WGS) entry which is preliminary data.</text>
</comment>
<dbReference type="GO" id="GO:0008146">
    <property type="term" value="F:sulfotransferase activity"/>
    <property type="evidence" value="ECO:0007669"/>
    <property type="project" value="InterPro"/>
</dbReference>
<dbReference type="Gene3D" id="3.40.50.300">
    <property type="entry name" value="P-loop containing nucleotide triphosphate hydrolases"/>
    <property type="match status" value="1"/>
</dbReference>
<dbReference type="InterPro" id="IPR027417">
    <property type="entry name" value="P-loop_NTPase"/>
</dbReference>
<proteinExistence type="predicted"/>
<reference evidence="2" key="1">
    <citation type="submission" date="2021-01" db="EMBL/GenBank/DDBJ databases">
        <title>Whole genome shotgun sequence of Rhizocola hellebori NBRC 109834.</title>
        <authorList>
            <person name="Komaki H."/>
            <person name="Tamura T."/>
        </authorList>
    </citation>
    <scope>NUCLEOTIDE SEQUENCE</scope>
    <source>
        <strain evidence="2">NBRC 109834</strain>
    </source>
</reference>
<feature type="domain" description="Sulfotransferase" evidence="1">
    <location>
        <begin position="75"/>
        <end position="184"/>
    </location>
</feature>
<feature type="domain" description="Sulfotransferase" evidence="1">
    <location>
        <begin position="237"/>
        <end position="284"/>
    </location>
</feature>
<dbReference type="SUPFAM" id="SSF52540">
    <property type="entry name" value="P-loop containing nucleoside triphosphate hydrolases"/>
    <property type="match status" value="1"/>
</dbReference>
<keyword evidence="3" id="KW-1185">Reference proteome</keyword>
<dbReference type="Proteomes" id="UP000612899">
    <property type="component" value="Unassembled WGS sequence"/>
</dbReference>